<dbReference type="Proteomes" id="UP000273083">
    <property type="component" value="Unassembled WGS sequence"/>
</dbReference>
<keyword evidence="6" id="KW-1185">Reference proteome</keyword>
<dbReference type="SMART" id="SM00347">
    <property type="entry name" value="HTH_MARR"/>
    <property type="match status" value="1"/>
</dbReference>
<keyword evidence="2 5" id="KW-0238">DNA-binding</keyword>
<dbReference type="Gene3D" id="1.10.10.10">
    <property type="entry name" value="Winged helix-like DNA-binding domain superfamily/Winged helix DNA-binding domain"/>
    <property type="match status" value="1"/>
</dbReference>
<evidence type="ECO:0000256" key="2">
    <source>
        <dbReference type="ARBA" id="ARBA00023125"/>
    </source>
</evidence>
<dbReference type="OrthoDB" id="327696at2"/>
<comment type="caution">
    <text evidence="5">The sequence shown here is derived from an EMBL/GenBank/DDBJ whole genome shotgun (WGS) entry which is preliminary data.</text>
</comment>
<gene>
    <name evidence="5" type="ORF">EDD66_10883</name>
</gene>
<evidence type="ECO:0000259" key="4">
    <source>
        <dbReference type="PROSITE" id="PS50995"/>
    </source>
</evidence>
<dbReference type="InterPro" id="IPR036390">
    <property type="entry name" value="WH_DNA-bd_sf"/>
</dbReference>
<evidence type="ECO:0000313" key="6">
    <source>
        <dbReference type="Proteomes" id="UP000273083"/>
    </source>
</evidence>
<accession>A0A3N1XJP3</accession>
<keyword evidence="3" id="KW-0804">Transcription</keyword>
<dbReference type="GO" id="GO:0003700">
    <property type="term" value="F:DNA-binding transcription factor activity"/>
    <property type="evidence" value="ECO:0007669"/>
    <property type="project" value="InterPro"/>
</dbReference>
<dbReference type="SUPFAM" id="SSF46785">
    <property type="entry name" value="Winged helix' DNA-binding domain"/>
    <property type="match status" value="1"/>
</dbReference>
<evidence type="ECO:0000256" key="1">
    <source>
        <dbReference type="ARBA" id="ARBA00023015"/>
    </source>
</evidence>
<feature type="domain" description="HTH marR-type" evidence="4">
    <location>
        <begin position="5"/>
        <end position="140"/>
    </location>
</feature>
<reference evidence="5 6" key="1">
    <citation type="submission" date="2018-11" db="EMBL/GenBank/DDBJ databases">
        <title>Genomic Encyclopedia of Type Strains, Phase IV (KMG-IV): sequencing the most valuable type-strain genomes for metagenomic binning, comparative biology and taxonomic classification.</title>
        <authorList>
            <person name="Goeker M."/>
        </authorList>
    </citation>
    <scope>NUCLEOTIDE SEQUENCE [LARGE SCALE GENOMIC DNA]</scope>
    <source>
        <strain evidence="5 6">DSM 26537</strain>
    </source>
</reference>
<name>A0A3N1XJP3_9FIRM</name>
<dbReference type="PANTHER" id="PTHR42756:SF1">
    <property type="entry name" value="TRANSCRIPTIONAL REPRESSOR OF EMRAB OPERON"/>
    <property type="match status" value="1"/>
</dbReference>
<evidence type="ECO:0000313" key="5">
    <source>
        <dbReference type="EMBL" id="ROR26361.1"/>
    </source>
</evidence>
<dbReference type="RefSeq" id="WP_123610073.1">
    <property type="nucleotide sequence ID" value="NZ_RJVG01000008.1"/>
</dbReference>
<evidence type="ECO:0000256" key="3">
    <source>
        <dbReference type="ARBA" id="ARBA00023163"/>
    </source>
</evidence>
<keyword evidence="1" id="KW-0805">Transcription regulation</keyword>
<dbReference type="InterPro" id="IPR036388">
    <property type="entry name" value="WH-like_DNA-bd_sf"/>
</dbReference>
<dbReference type="PRINTS" id="PR00598">
    <property type="entry name" value="HTHMARR"/>
</dbReference>
<dbReference type="EMBL" id="RJVG01000008">
    <property type="protein sequence ID" value="ROR26361.1"/>
    <property type="molecule type" value="Genomic_DNA"/>
</dbReference>
<proteinExistence type="predicted"/>
<dbReference type="PANTHER" id="PTHR42756">
    <property type="entry name" value="TRANSCRIPTIONAL REGULATOR, MARR"/>
    <property type="match status" value="1"/>
</dbReference>
<protein>
    <submittedName>
        <fullName evidence="5">DNA-binding MarR family transcriptional regulator</fullName>
    </submittedName>
</protein>
<dbReference type="Pfam" id="PF01047">
    <property type="entry name" value="MarR"/>
    <property type="match status" value="1"/>
</dbReference>
<organism evidence="5 6">
    <name type="scientific">Mobilisporobacter senegalensis</name>
    <dbReference type="NCBI Taxonomy" id="1329262"/>
    <lineage>
        <taxon>Bacteria</taxon>
        <taxon>Bacillati</taxon>
        <taxon>Bacillota</taxon>
        <taxon>Clostridia</taxon>
        <taxon>Lachnospirales</taxon>
        <taxon>Lachnospiraceae</taxon>
        <taxon>Mobilisporobacter</taxon>
    </lineage>
</organism>
<dbReference type="PROSITE" id="PS50995">
    <property type="entry name" value="HTH_MARR_2"/>
    <property type="match status" value="1"/>
</dbReference>
<dbReference type="AlphaFoldDB" id="A0A3N1XJP3"/>
<dbReference type="InterPro" id="IPR000835">
    <property type="entry name" value="HTH_MarR-typ"/>
</dbReference>
<sequence length="164" mass="19526">MNIKDKPLEEIIFQFVDQCKLLFFPEQWNPTFLDYSKNEAFALFLIYRKGQVNMTEIADYLSVPLNTVTGIVSRLEKREVIQRERDKNDKRIVYVTMSSSGKQFVKEQLKELEHYFQMVVSKLSDEELDNMIHIINKVFDILKDNTLVEKEQRSIKKVKRITIE</sequence>
<dbReference type="GO" id="GO:0003677">
    <property type="term" value="F:DNA binding"/>
    <property type="evidence" value="ECO:0007669"/>
    <property type="project" value="UniProtKB-KW"/>
</dbReference>